<dbReference type="RefSeq" id="WP_377928513.1">
    <property type="nucleotide sequence ID" value="NZ_JBHUEM010000020.1"/>
</dbReference>
<accession>A0ABW4LQ80</accession>
<dbReference type="SUPFAM" id="SSF52540">
    <property type="entry name" value="P-loop containing nucleoside triphosphate hydrolases"/>
    <property type="match status" value="1"/>
</dbReference>
<dbReference type="InterPro" id="IPR003593">
    <property type="entry name" value="AAA+_ATPase"/>
</dbReference>
<dbReference type="PANTHER" id="PTHR42711:SF5">
    <property type="entry name" value="ABC TRANSPORTER ATP-BINDING PROTEIN NATA"/>
    <property type="match status" value="1"/>
</dbReference>
<evidence type="ECO:0000256" key="2">
    <source>
        <dbReference type="ARBA" id="ARBA00022448"/>
    </source>
</evidence>
<keyword evidence="7" id="KW-1185">Reference proteome</keyword>
<evidence type="ECO:0000259" key="5">
    <source>
        <dbReference type="PROSITE" id="PS50893"/>
    </source>
</evidence>
<evidence type="ECO:0000313" key="6">
    <source>
        <dbReference type="EMBL" id="MFD1737310.1"/>
    </source>
</evidence>
<evidence type="ECO:0000256" key="4">
    <source>
        <dbReference type="ARBA" id="ARBA00022840"/>
    </source>
</evidence>
<evidence type="ECO:0000256" key="3">
    <source>
        <dbReference type="ARBA" id="ARBA00022741"/>
    </source>
</evidence>
<dbReference type="Pfam" id="PF00005">
    <property type="entry name" value="ABC_tran"/>
    <property type="match status" value="1"/>
</dbReference>
<name>A0ABW4LQ80_9BACI</name>
<keyword evidence="4 6" id="KW-0067">ATP-binding</keyword>
<keyword evidence="2" id="KW-0813">Transport</keyword>
<dbReference type="GO" id="GO:0005524">
    <property type="term" value="F:ATP binding"/>
    <property type="evidence" value="ECO:0007669"/>
    <property type="project" value="UniProtKB-KW"/>
</dbReference>
<evidence type="ECO:0000313" key="7">
    <source>
        <dbReference type="Proteomes" id="UP001597214"/>
    </source>
</evidence>
<sequence>MYTIQVKNISREFVVKGVVKKAVQSLSFNVKGGTIFGLLGPNGAGKSTTIKMMNTLLLPTSGELTVLDHDIYTKEKQIRSEIGFLYGGETGLYWQLSGRDNLKYFGSLFKIEPSLLEERINYWLQRLGLEKDQHVLTMRYSKGMKQRLHIARTLLHDPQILFMDEPTLGLDPEGTKDLRNIMMELKAKGKTIILTTHDMEEAEELCDEIAFIMDGKIVSIGTVQELQEKYEEGNEYHIEIGRELPVWIESELKSLNYLMKDPIFQINGTILLHVQLPNSANGEKELGELVSILAPYNIKQIVKKQMDLREIYLKIVSGYSDKEQGVELLV</sequence>
<comment type="similarity">
    <text evidence="1">Belongs to the ABC transporter superfamily.</text>
</comment>
<dbReference type="InterPro" id="IPR003439">
    <property type="entry name" value="ABC_transporter-like_ATP-bd"/>
</dbReference>
<dbReference type="InterPro" id="IPR027417">
    <property type="entry name" value="P-loop_NTPase"/>
</dbReference>
<organism evidence="6 7">
    <name type="scientific">Bacillus salitolerans</name>
    <dbReference type="NCBI Taxonomy" id="1437434"/>
    <lineage>
        <taxon>Bacteria</taxon>
        <taxon>Bacillati</taxon>
        <taxon>Bacillota</taxon>
        <taxon>Bacilli</taxon>
        <taxon>Bacillales</taxon>
        <taxon>Bacillaceae</taxon>
        <taxon>Bacillus</taxon>
    </lineage>
</organism>
<dbReference type="InterPro" id="IPR050763">
    <property type="entry name" value="ABC_transporter_ATP-binding"/>
</dbReference>
<dbReference type="PROSITE" id="PS50893">
    <property type="entry name" value="ABC_TRANSPORTER_2"/>
    <property type="match status" value="1"/>
</dbReference>
<dbReference type="PANTHER" id="PTHR42711">
    <property type="entry name" value="ABC TRANSPORTER ATP-BINDING PROTEIN"/>
    <property type="match status" value="1"/>
</dbReference>
<dbReference type="Proteomes" id="UP001597214">
    <property type="component" value="Unassembled WGS sequence"/>
</dbReference>
<feature type="domain" description="ABC transporter" evidence="5">
    <location>
        <begin position="4"/>
        <end position="239"/>
    </location>
</feature>
<gene>
    <name evidence="6" type="ORF">ACFSCX_12170</name>
</gene>
<dbReference type="CDD" id="cd03230">
    <property type="entry name" value="ABC_DR_subfamily_A"/>
    <property type="match status" value="1"/>
</dbReference>
<dbReference type="Gene3D" id="3.40.50.300">
    <property type="entry name" value="P-loop containing nucleotide triphosphate hydrolases"/>
    <property type="match status" value="1"/>
</dbReference>
<dbReference type="SMART" id="SM00382">
    <property type="entry name" value="AAA"/>
    <property type="match status" value="1"/>
</dbReference>
<keyword evidence="3" id="KW-0547">Nucleotide-binding</keyword>
<dbReference type="EMBL" id="JBHUEM010000020">
    <property type="protein sequence ID" value="MFD1737310.1"/>
    <property type="molecule type" value="Genomic_DNA"/>
</dbReference>
<evidence type="ECO:0000256" key="1">
    <source>
        <dbReference type="ARBA" id="ARBA00005417"/>
    </source>
</evidence>
<comment type="caution">
    <text evidence="6">The sequence shown here is derived from an EMBL/GenBank/DDBJ whole genome shotgun (WGS) entry which is preliminary data.</text>
</comment>
<proteinExistence type="inferred from homology"/>
<reference evidence="7" key="1">
    <citation type="journal article" date="2019" name="Int. J. Syst. Evol. Microbiol.">
        <title>The Global Catalogue of Microorganisms (GCM) 10K type strain sequencing project: providing services to taxonomists for standard genome sequencing and annotation.</title>
        <authorList>
            <consortium name="The Broad Institute Genomics Platform"/>
            <consortium name="The Broad Institute Genome Sequencing Center for Infectious Disease"/>
            <person name="Wu L."/>
            <person name="Ma J."/>
        </authorList>
    </citation>
    <scope>NUCLEOTIDE SEQUENCE [LARGE SCALE GENOMIC DNA]</scope>
    <source>
        <strain evidence="7">CCUG 49339</strain>
    </source>
</reference>
<protein>
    <submittedName>
        <fullName evidence="6">ABC transporter ATP-binding protein</fullName>
    </submittedName>
</protein>